<evidence type="ECO:0008006" key="4">
    <source>
        <dbReference type="Google" id="ProtNLM"/>
    </source>
</evidence>
<keyword evidence="3" id="KW-1185">Reference proteome</keyword>
<feature type="transmembrane region" description="Helical" evidence="1">
    <location>
        <begin position="88"/>
        <end position="118"/>
    </location>
</feature>
<proteinExistence type="predicted"/>
<reference evidence="2" key="1">
    <citation type="journal article" date="2014" name="Int. J. Syst. Evol. Microbiol.">
        <title>Complete genome sequence of Corynebacterium casei LMG S-19264T (=DSM 44701T), isolated from a smear-ripened cheese.</title>
        <authorList>
            <consortium name="US DOE Joint Genome Institute (JGI-PGF)"/>
            <person name="Walter F."/>
            <person name="Albersmeier A."/>
            <person name="Kalinowski J."/>
            <person name="Ruckert C."/>
        </authorList>
    </citation>
    <scope>NUCLEOTIDE SEQUENCE</scope>
    <source>
        <strain evidence="2">CGMCC 1.15152</strain>
    </source>
</reference>
<sequence>MRRLPIALAAVVVVAAGLGVHFLAPTGFVTDAVGDTLYAALIFLLVAFLIPSRSPWFIGAVALVWCVSVEFFQLTGLPEQWGAAFRPLMLVFGTVFSATDLLFYAAGVAIATSCALLLRLGRRLHGSLRLAHLRERLRTGDVGDRTE</sequence>
<comment type="caution">
    <text evidence="2">The sequence shown here is derived from an EMBL/GenBank/DDBJ whole genome shotgun (WGS) entry which is preliminary data.</text>
</comment>
<keyword evidence="1" id="KW-0472">Membrane</keyword>
<feature type="transmembrane region" description="Helical" evidence="1">
    <location>
        <begin position="57"/>
        <end position="76"/>
    </location>
</feature>
<evidence type="ECO:0000256" key="1">
    <source>
        <dbReference type="SAM" id="Phobius"/>
    </source>
</evidence>
<dbReference type="AlphaFoldDB" id="A0A916Y3K1"/>
<reference evidence="2" key="2">
    <citation type="submission" date="2020-09" db="EMBL/GenBank/DDBJ databases">
        <authorList>
            <person name="Sun Q."/>
            <person name="Zhou Y."/>
        </authorList>
    </citation>
    <scope>NUCLEOTIDE SEQUENCE</scope>
    <source>
        <strain evidence="2">CGMCC 1.15152</strain>
    </source>
</reference>
<keyword evidence="1" id="KW-1133">Transmembrane helix</keyword>
<keyword evidence="1" id="KW-0812">Transmembrane</keyword>
<gene>
    <name evidence="2" type="ORF">GCM10010915_06590</name>
</gene>
<organism evidence="2 3">
    <name type="scientific">Microbacterium faecale</name>
    <dbReference type="NCBI Taxonomy" id="1804630"/>
    <lineage>
        <taxon>Bacteria</taxon>
        <taxon>Bacillati</taxon>
        <taxon>Actinomycetota</taxon>
        <taxon>Actinomycetes</taxon>
        <taxon>Micrococcales</taxon>
        <taxon>Microbacteriaceae</taxon>
        <taxon>Microbacterium</taxon>
    </lineage>
</organism>
<dbReference type="Proteomes" id="UP000633205">
    <property type="component" value="Unassembled WGS sequence"/>
</dbReference>
<dbReference type="EMBL" id="BMHO01000001">
    <property type="protein sequence ID" value="GGD29126.1"/>
    <property type="molecule type" value="Genomic_DNA"/>
</dbReference>
<feature type="transmembrane region" description="Helical" evidence="1">
    <location>
        <begin position="32"/>
        <end position="50"/>
    </location>
</feature>
<dbReference type="RefSeq" id="WP_188710877.1">
    <property type="nucleotide sequence ID" value="NZ_BMHO01000001.1"/>
</dbReference>
<dbReference type="InterPro" id="IPR021257">
    <property type="entry name" value="DUF2809"/>
</dbReference>
<evidence type="ECO:0000313" key="2">
    <source>
        <dbReference type="EMBL" id="GGD29126.1"/>
    </source>
</evidence>
<protein>
    <recommendedName>
        <fullName evidence="4">DUF2809 domain-containing protein</fullName>
    </recommendedName>
</protein>
<accession>A0A916Y3K1</accession>
<evidence type="ECO:0000313" key="3">
    <source>
        <dbReference type="Proteomes" id="UP000633205"/>
    </source>
</evidence>
<dbReference type="Pfam" id="PF10990">
    <property type="entry name" value="DUF2809"/>
    <property type="match status" value="1"/>
</dbReference>
<name>A0A916Y3K1_9MICO</name>